<dbReference type="AlphaFoldDB" id="A0A3S0A102"/>
<dbReference type="EMBL" id="RWKW01000115">
    <property type="protein sequence ID" value="RST82463.1"/>
    <property type="molecule type" value="Genomic_DNA"/>
</dbReference>
<evidence type="ECO:0000313" key="1">
    <source>
        <dbReference type="EMBL" id="RST82463.1"/>
    </source>
</evidence>
<dbReference type="Proteomes" id="UP000278398">
    <property type="component" value="Unassembled WGS sequence"/>
</dbReference>
<accession>A0A3S0A102</accession>
<evidence type="ECO:0000313" key="2">
    <source>
        <dbReference type="Proteomes" id="UP000278398"/>
    </source>
</evidence>
<gene>
    <name evidence="1" type="ORF">EJC49_23515</name>
</gene>
<comment type="caution">
    <text evidence="1">The sequence shown here is derived from an EMBL/GenBank/DDBJ whole genome shotgun (WGS) entry which is preliminary data.</text>
</comment>
<name>A0A3S0A102_9HYPH</name>
<reference evidence="1 2" key="1">
    <citation type="submission" date="2018-12" db="EMBL/GenBank/DDBJ databases">
        <title>Mesorhizobium carbonis sp. nov., isolated from coal mine water.</title>
        <authorList>
            <person name="Xin W."/>
            <person name="Xu Z."/>
            <person name="Xiang F."/>
            <person name="Zhang J."/>
            <person name="Xi L."/>
            <person name="Liu J."/>
        </authorList>
    </citation>
    <scope>NUCLEOTIDE SEQUENCE [LARGE SCALE GENOMIC DNA]</scope>
    <source>
        <strain evidence="1 2">B2.3</strain>
    </source>
</reference>
<organism evidence="1 2">
    <name type="scientific">Aquibium carbonis</name>
    <dbReference type="NCBI Taxonomy" id="2495581"/>
    <lineage>
        <taxon>Bacteria</taxon>
        <taxon>Pseudomonadati</taxon>
        <taxon>Pseudomonadota</taxon>
        <taxon>Alphaproteobacteria</taxon>
        <taxon>Hyphomicrobiales</taxon>
        <taxon>Phyllobacteriaceae</taxon>
        <taxon>Aquibium</taxon>
    </lineage>
</organism>
<dbReference type="OrthoDB" id="7847174at2"/>
<sequence>MLDLIGAILPKRRTSDWPSSVEAIRAGAAFLAQGASYSYLRARTLLAGPRLFSDPDFGFALQICKWEAFAVAVQDLILILESELRPSLPADPRLRAAGLATLYREVLASEEMPEHRVGKGWDDVVAGFDARLAVYMEKPPLKPDAISIATALTILQHAPIDDAVREGDKMMVVNNVAFRFIDCQSTLRKKLDLAAFGSELARRMTAPG</sequence>
<protein>
    <submittedName>
        <fullName evidence="1">Esterase</fullName>
    </submittedName>
</protein>
<proteinExistence type="predicted"/>
<keyword evidence="2" id="KW-1185">Reference proteome</keyword>